<dbReference type="InterPro" id="IPR046538">
    <property type="entry name" value="DUF6603"/>
</dbReference>
<sequence>MSDLAGRVVAAGLGFARGLLTELVPTDPAALLDLIAPGAAPAAPDLLVALKDDLERARAHASAFAAALEPPPDTLDAASAALGELSAALSALDDACRRVSGASAEPALTRLLDRVLRALPFGGLVSRLGLVPPGLTPADGLTVNGTTVSWRWANPAERALAPEVKLANSVLSATLDFGDPRLTFAMSTEVTAGLAAGDALVAAFAGTADVTATLAVTVDTRDGVTLGPGVRGRLSLPGRPRLPGYELRDLGLLPSDAGFDLTGTLAGTLNGVIAVTVQETGVRLGLDDGHDIAVEHVLPAGAGVRIDAGRIKGGGSLERRGSEYAGTLDLTVGPVEVKAMGLIGTDPFSFVVLLFAEFVPAIQLGLGFTLNGVGGLLAVERAPDPDALRAGLSDHTADRLLFPADPQADAAGIADTLSGVFKPRAGAVAVGPALELGWGAPTSYATAKVAVILTLPAPAVLLLGAVRVTLPTPKTPVVDLNADVYGEIDEDHLLVLVRLGRSRFAGFTLSGDLGLLISWGAEPGFAISAGGFHPAYHAPAELAGMRRLSVDLSPPALLSLRAEAYLALTTNAVMFGCRAELRAEVAGVGAEGHLSFDALLMWDPFGFAIDLRAGVSLLFAGESFAGVELSLHLSGPAPWIAHGTATLELPILPDIDFDLGPLRWGEEDHETPPRIDPRELVVKALGEPGACAPRLPEGVQPVAIFHAPAAGDGPVVDPASGFELRQHVVPLDTEITHIGGSQVSTPRVTLGEPLVGGHALRTAEDTRDPFPLGQFRDLTDDQKLHEPAFTECVSGKRLYGSDQARFGAPAEAQYDWKTVYPRHPAPGQPLAGSLDLPGELVAAVVNLSPVARSRGRLGNSYATVRETVELR</sequence>
<protein>
    <recommendedName>
        <fullName evidence="1">DUF6603 domain-containing protein</fullName>
    </recommendedName>
</protein>
<organism evidence="2 3">
    <name type="scientific">Amycolatopsis sacchari</name>
    <dbReference type="NCBI Taxonomy" id="115433"/>
    <lineage>
        <taxon>Bacteria</taxon>
        <taxon>Bacillati</taxon>
        <taxon>Actinomycetota</taxon>
        <taxon>Actinomycetes</taxon>
        <taxon>Pseudonocardiales</taxon>
        <taxon>Pseudonocardiaceae</taxon>
        <taxon>Amycolatopsis</taxon>
    </lineage>
</organism>
<feature type="domain" description="DUF6603" evidence="1">
    <location>
        <begin position="270"/>
        <end position="781"/>
    </location>
</feature>
<gene>
    <name evidence="2" type="ORF">SAMN05421835_12969</name>
</gene>
<evidence type="ECO:0000313" key="2">
    <source>
        <dbReference type="EMBL" id="SFK70331.1"/>
    </source>
</evidence>
<proteinExistence type="predicted"/>
<accession>A0A1I4BR65</accession>
<evidence type="ECO:0000259" key="1">
    <source>
        <dbReference type="Pfam" id="PF20248"/>
    </source>
</evidence>
<dbReference type="EMBL" id="FORP01000029">
    <property type="protein sequence ID" value="SFK70331.1"/>
    <property type="molecule type" value="Genomic_DNA"/>
</dbReference>
<dbReference type="AlphaFoldDB" id="A0A1I4BR65"/>
<dbReference type="Pfam" id="PF20248">
    <property type="entry name" value="DUF6603"/>
    <property type="match status" value="1"/>
</dbReference>
<dbReference type="Proteomes" id="UP000199025">
    <property type="component" value="Unassembled WGS sequence"/>
</dbReference>
<keyword evidence="3" id="KW-1185">Reference proteome</keyword>
<reference evidence="2 3" key="1">
    <citation type="submission" date="2016-10" db="EMBL/GenBank/DDBJ databases">
        <authorList>
            <person name="de Groot N.N."/>
        </authorList>
    </citation>
    <scope>NUCLEOTIDE SEQUENCE [LARGE SCALE GENOMIC DNA]</scope>
    <source>
        <strain evidence="2 3">DSM 44468</strain>
    </source>
</reference>
<dbReference type="RefSeq" id="WP_091515300.1">
    <property type="nucleotide sequence ID" value="NZ_CBDRCA010000061.1"/>
</dbReference>
<dbReference type="STRING" id="115433.SAMN05421835_12969"/>
<evidence type="ECO:0000313" key="3">
    <source>
        <dbReference type="Proteomes" id="UP000199025"/>
    </source>
</evidence>
<name>A0A1I4BR65_9PSEU</name>
<dbReference type="OrthoDB" id="535891at2"/>